<protein>
    <submittedName>
        <fullName evidence="2">Uncharacterized protein</fullName>
    </submittedName>
</protein>
<organism evidence="2">
    <name type="scientific">Tanacetum cinerariifolium</name>
    <name type="common">Dalmatian daisy</name>
    <name type="synonym">Chrysanthemum cinerariifolium</name>
    <dbReference type="NCBI Taxonomy" id="118510"/>
    <lineage>
        <taxon>Eukaryota</taxon>
        <taxon>Viridiplantae</taxon>
        <taxon>Streptophyta</taxon>
        <taxon>Embryophyta</taxon>
        <taxon>Tracheophyta</taxon>
        <taxon>Spermatophyta</taxon>
        <taxon>Magnoliopsida</taxon>
        <taxon>eudicotyledons</taxon>
        <taxon>Gunneridae</taxon>
        <taxon>Pentapetalae</taxon>
        <taxon>asterids</taxon>
        <taxon>campanulids</taxon>
        <taxon>Asterales</taxon>
        <taxon>Asteraceae</taxon>
        <taxon>Asteroideae</taxon>
        <taxon>Anthemideae</taxon>
        <taxon>Anthemidinae</taxon>
        <taxon>Tanacetum</taxon>
    </lineage>
</organism>
<evidence type="ECO:0000256" key="1">
    <source>
        <dbReference type="SAM" id="MobiDB-lite"/>
    </source>
</evidence>
<feature type="compositionally biased region" description="Polar residues" evidence="1">
    <location>
        <begin position="130"/>
        <end position="160"/>
    </location>
</feature>
<dbReference type="EMBL" id="BKCJ010007291">
    <property type="protein sequence ID" value="GEU76493.1"/>
    <property type="molecule type" value="Genomic_DNA"/>
</dbReference>
<sequence>MPPALDLSYTSLDEFVNKPEVENYKAKSSKEEPKFWSTAMAKTINEKAQLHARVDGKKIIITEASIRRDLQLADVEGVDCLPNSTIFKQLALMGKPTRKVIQSSDPMKHVADEVVHKKLGDSLVRAATTASSLGAEQDSSNINKTQSKATPNESSSQSIDSGGGPRCQEAMRDTTAQTRVLELEKTKTSQHNEIASLKIKVKKLEKRNRSRTHKLKILYKVSLTVRVESSDVEESLGEDASKQGRIKAIDADEDITLVNVRDDIEMFHVNDLDGKELFVAEPKVVKDVNENVVEEVVNVNHNSIATTTITTKEHTLAQALEALKTLKPKMKGIVIQEQEYPEPVKPKMKDQIRLDEEAAKRLQVQEQEELSDGEKTTLFQQIFEKGRKNFAAKRAEEKRNKPPPQAQKRKIIAFKRVNTFEDIRTELVKEKEKRARKELIQESTKKQKVEDEKETTKLKKLMEIIPDKEEVAIYVIPLAVKSPRIVD</sequence>
<proteinExistence type="predicted"/>
<gene>
    <name evidence="2" type="ORF">Tci_048471</name>
</gene>
<evidence type="ECO:0000313" key="2">
    <source>
        <dbReference type="EMBL" id="GEU76493.1"/>
    </source>
</evidence>
<name>A0A6L2MR85_TANCI</name>
<feature type="region of interest" description="Disordered" evidence="1">
    <location>
        <begin position="130"/>
        <end position="170"/>
    </location>
</feature>
<dbReference type="AlphaFoldDB" id="A0A6L2MR85"/>
<feature type="region of interest" description="Disordered" evidence="1">
    <location>
        <begin position="434"/>
        <end position="453"/>
    </location>
</feature>
<accession>A0A6L2MR85</accession>
<reference evidence="2" key="1">
    <citation type="journal article" date="2019" name="Sci. Rep.">
        <title>Draft genome of Tanacetum cinerariifolium, the natural source of mosquito coil.</title>
        <authorList>
            <person name="Yamashiro T."/>
            <person name="Shiraishi A."/>
            <person name="Satake H."/>
            <person name="Nakayama K."/>
        </authorList>
    </citation>
    <scope>NUCLEOTIDE SEQUENCE</scope>
</reference>
<comment type="caution">
    <text evidence="2">The sequence shown here is derived from an EMBL/GenBank/DDBJ whole genome shotgun (WGS) entry which is preliminary data.</text>
</comment>